<sequence precursor="true">MKHVLLAGLVSLGLVSSAQAGMILIDYNDSANAPTFGGTWNTIAAPSGTTALVDSNNVVTGVSVSFSSGWNDDIFNSPWSNGDTAWIDGDAAADTFLGGRSSLSITFSGLIAGAAYQIDHIGVRRASSGPVGDYAINGSFGDSTPNGNQYNAISDGFTNGDFITWNSVVASGSGEIVLQLDGNGFVYATASRITPLDSAVPEPSTFALLGIGGLALVGYGYRRKRQQAA</sequence>
<name>A0A5C6B693_9PLAN</name>
<dbReference type="EMBL" id="SJPP01000003">
    <property type="protein sequence ID" value="TWU06786.1"/>
    <property type="molecule type" value="Genomic_DNA"/>
</dbReference>
<reference evidence="4 5" key="1">
    <citation type="submission" date="2019-02" db="EMBL/GenBank/DDBJ databases">
        <title>Deep-cultivation of Planctomycetes and their phenomic and genomic characterization uncovers novel biology.</title>
        <authorList>
            <person name="Wiegand S."/>
            <person name="Jogler M."/>
            <person name="Boedeker C."/>
            <person name="Pinto D."/>
            <person name="Vollmers J."/>
            <person name="Rivas-Marin E."/>
            <person name="Kohn T."/>
            <person name="Peeters S.H."/>
            <person name="Heuer A."/>
            <person name="Rast P."/>
            <person name="Oberbeckmann S."/>
            <person name="Bunk B."/>
            <person name="Jeske O."/>
            <person name="Meyerdierks A."/>
            <person name="Storesund J.E."/>
            <person name="Kallscheuer N."/>
            <person name="Luecker S."/>
            <person name="Lage O.M."/>
            <person name="Pohl T."/>
            <person name="Merkel B.J."/>
            <person name="Hornburger P."/>
            <person name="Mueller R.-W."/>
            <person name="Bruemmer F."/>
            <person name="Labrenz M."/>
            <person name="Spormann A.M."/>
            <person name="Op Den Camp H."/>
            <person name="Overmann J."/>
            <person name="Amann R."/>
            <person name="Jetten M.S.M."/>
            <person name="Mascher T."/>
            <person name="Medema M.H."/>
            <person name="Devos D.P."/>
            <person name="Kaster A.-K."/>
            <person name="Ovreas L."/>
            <person name="Rohde M."/>
            <person name="Galperin M.Y."/>
            <person name="Jogler C."/>
        </authorList>
    </citation>
    <scope>NUCLEOTIDE SEQUENCE [LARGE SCALE GENOMIC DNA]</scope>
    <source>
        <strain evidence="4 5">CA54</strain>
    </source>
</reference>
<organism evidence="4 5">
    <name type="scientific">Symmachiella macrocystis</name>
    <dbReference type="NCBI Taxonomy" id="2527985"/>
    <lineage>
        <taxon>Bacteria</taxon>
        <taxon>Pseudomonadati</taxon>
        <taxon>Planctomycetota</taxon>
        <taxon>Planctomycetia</taxon>
        <taxon>Planctomycetales</taxon>
        <taxon>Planctomycetaceae</taxon>
        <taxon>Symmachiella</taxon>
    </lineage>
</organism>
<feature type="transmembrane region" description="Helical" evidence="1">
    <location>
        <begin position="204"/>
        <end position="221"/>
    </location>
</feature>
<evidence type="ECO:0000313" key="4">
    <source>
        <dbReference type="EMBL" id="TWU06786.1"/>
    </source>
</evidence>
<keyword evidence="5" id="KW-1185">Reference proteome</keyword>
<feature type="domain" description="Ice-binding protein C-terminal" evidence="3">
    <location>
        <begin position="199"/>
        <end position="224"/>
    </location>
</feature>
<gene>
    <name evidence="4" type="ORF">CA54_51850</name>
</gene>
<evidence type="ECO:0000256" key="2">
    <source>
        <dbReference type="SAM" id="SignalP"/>
    </source>
</evidence>
<protein>
    <submittedName>
        <fullName evidence="4">PEP-CTERM motif protein</fullName>
    </submittedName>
</protein>
<dbReference type="Pfam" id="PF07589">
    <property type="entry name" value="PEP-CTERM"/>
    <property type="match status" value="1"/>
</dbReference>
<accession>A0A5C6B693</accession>
<dbReference type="RefSeq" id="WP_197532801.1">
    <property type="nucleotide sequence ID" value="NZ_SJPP01000003.1"/>
</dbReference>
<dbReference type="InterPro" id="IPR013424">
    <property type="entry name" value="Ice-binding_C"/>
</dbReference>
<keyword evidence="1" id="KW-0812">Transmembrane</keyword>
<comment type="caution">
    <text evidence="4">The sequence shown here is derived from an EMBL/GenBank/DDBJ whole genome shotgun (WGS) entry which is preliminary data.</text>
</comment>
<evidence type="ECO:0000259" key="3">
    <source>
        <dbReference type="Pfam" id="PF07589"/>
    </source>
</evidence>
<feature type="signal peptide" evidence="2">
    <location>
        <begin position="1"/>
        <end position="20"/>
    </location>
</feature>
<dbReference type="AlphaFoldDB" id="A0A5C6B693"/>
<keyword evidence="2" id="KW-0732">Signal</keyword>
<evidence type="ECO:0000256" key="1">
    <source>
        <dbReference type="SAM" id="Phobius"/>
    </source>
</evidence>
<keyword evidence="1" id="KW-0472">Membrane</keyword>
<dbReference type="NCBIfam" id="TIGR02595">
    <property type="entry name" value="PEP_CTERM"/>
    <property type="match status" value="1"/>
</dbReference>
<keyword evidence="1" id="KW-1133">Transmembrane helix</keyword>
<feature type="chain" id="PRO_5023114834" evidence="2">
    <location>
        <begin position="21"/>
        <end position="229"/>
    </location>
</feature>
<proteinExistence type="predicted"/>
<dbReference type="Proteomes" id="UP000320735">
    <property type="component" value="Unassembled WGS sequence"/>
</dbReference>
<evidence type="ECO:0000313" key="5">
    <source>
        <dbReference type="Proteomes" id="UP000320735"/>
    </source>
</evidence>